<dbReference type="PANTHER" id="PTHR45947:SF3">
    <property type="entry name" value="SULFOQUINOVOSYL TRANSFERASE SQD2"/>
    <property type="match status" value="1"/>
</dbReference>
<dbReference type="InterPro" id="IPR050194">
    <property type="entry name" value="Glycosyltransferase_grp1"/>
</dbReference>
<protein>
    <recommendedName>
        <fullName evidence="5">Glycosyl transferase family 1 domain-containing protein</fullName>
    </recommendedName>
</protein>
<evidence type="ECO:0000313" key="3">
    <source>
        <dbReference type="EMBL" id="OGG29427.1"/>
    </source>
</evidence>
<dbReference type="Gene3D" id="3.40.50.2000">
    <property type="entry name" value="Glycogen Phosphorylase B"/>
    <property type="match status" value="2"/>
</dbReference>
<evidence type="ECO:0000313" key="4">
    <source>
        <dbReference type="Proteomes" id="UP000176409"/>
    </source>
</evidence>
<feature type="domain" description="Glycosyl transferase family 1" evidence="1">
    <location>
        <begin position="202"/>
        <end position="332"/>
    </location>
</feature>
<dbReference type="STRING" id="1798396.A2973_04170"/>
<organism evidence="3 4">
    <name type="scientific">Candidatus Gottesmanbacteria bacterium RIFCSPLOWO2_01_FULL_49_10</name>
    <dbReference type="NCBI Taxonomy" id="1798396"/>
    <lineage>
        <taxon>Bacteria</taxon>
        <taxon>Candidatus Gottesmaniibacteriota</taxon>
    </lineage>
</organism>
<dbReference type="PANTHER" id="PTHR45947">
    <property type="entry name" value="SULFOQUINOVOSYL TRANSFERASE SQD2"/>
    <property type="match status" value="1"/>
</dbReference>
<proteinExistence type="predicted"/>
<dbReference type="Pfam" id="PF13439">
    <property type="entry name" value="Glyco_transf_4"/>
    <property type="match status" value="1"/>
</dbReference>
<evidence type="ECO:0000259" key="2">
    <source>
        <dbReference type="Pfam" id="PF13439"/>
    </source>
</evidence>
<feature type="domain" description="Glycosyltransferase subfamily 4-like N-terminal" evidence="2">
    <location>
        <begin position="37"/>
        <end position="164"/>
    </location>
</feature>
<dbReference type="InterPro" id="IPR028098">
    <property type="entry name" value="Glyco_trans_4-like_N"/>
</dbReference>
<dbReference type="InterPro" id="IPR001296">
    <property type="entry name" value="Glyco_trans_1"/>
</dbReference>
<gene>
    <name evidence="3" type="ORF">A2973_04170</name>
</gene>
<dbReference type="AlphaFoldDB" id="A0A1F6AYN2"/>
<dbReference type="Proteomes" id="UP000176409">
    <property type="component" value="Unassembled WGS sequence"/>
</dbReference>
<dbReference type="SUPFAM" id="SSF53756">
    <property type="entry name" value="UDP-Glycosyltransferase/glycogen phosphorylase"/>
    <property type="match status" value="1"/>
</dbReference>
<accession>A0A1F6AYN2</accession>
<comment type="caution">
    <text evidence="3">The sequence shown here is derived from an EMBL/GenBank/DDBJ whole genome shotgun (WGS) entry which is preliminary data.</text>
</comment>
<name>A0A1F6AYN2_9BACT</name>
<evidence type="ECO:0008006" key="5">
    <source>
        <dbReference type="Google" id="ProtNLM"/>
    </source>
</evidence>
<dbReference type="EMBL" id="MFJZ01000045">
    <property type="protein sequence ID" value="OGG29427.1"/>
    <property type="molecule type" value="Genomic_DNA"/>
</dbReference>
<dbReference type="GO" id="GO:0016757">
    <property type="term" value="F:glycosyltransferase activity"/>
    <property type="evidence" value="ECO:0007669"/>
    <property type="project" value="InterPro"/>
</dbReference>
<evidence type="ECO:0000259" key="1">
    <source>
        <dbReference type="Pfam" id="PF00534"/>
    </source>
</evidence>
<sequence>MSISIDSKPMKIGILTPSIYMYQQRYKDRIFAPGELVRNLVKGLLDRGHNVTWFSASGEETKAKLVLGNKDLLEKDLQMRSFQDINEGIKRKVSLYGTKMYYEMDLVARAYELAQKGDVELLHIFHSFGYLAHFLSELTQVPTVFTMHDPLPTDNMLESWLLDRFPGPRYISISRSQQGSQGNHFIGNVYNGINEAEFAFSPTGGQEFICVGRLVSQKGFDQAIAAVKIARTSLIIASWITDDVQNSDYYRQKIVSHVDGATIKVKSLMQEGERVQLYQQAKALLFPIAWEEPFGMVMTEAMACGTPVIAYNRGSVPEIVKDGITGFIIDPDGEDRPGKGSWVIKKQGIEGLVEAIKRIGEIDRAACRRHVEEYFTVEKMVSGYEGVYKRVVNKLQ</sequence>
<reference evidence="3 4" key="1">
    <citation type="journal article" date="2016" name="Nat. Commun.">
        <title>Thousands of microbial genomes shed light on interconnected biogeochemical processes in an aquifer system.</title>
        <authorList>
            <person name="Anantharaman K."/>
            <person name="Brown C.T."/>
            <person name="Hug L.A."/>
            <person name="Sharon I."/>
            <person name="Castelle C.J."/>
            <person name="Probst A.J."/>
            <person name="Thomas B.C."/>
            <person name="Singh A."/>
            <person name="Wilkins M.J."/>
            <person name="Karaoz U."/>
            <person name="Brodie E.L."/>
            <person name="Williams K.H."/>
            <person name="Hubbard S.S."/>
            <person name="Banfield J.F."/>
        </authorList>
    </citation>
    <scope>NUCLEOTIDE SEQUENCE [LARGE SCALE GENOMIC DNA]</scope>
</reference>
<dbReference type="Pfam" id="PF00534">
    <property type="entry name" value="Glycos_transf_1"/>
    <property type="match status" value="1"/>
</dbReference>